<gene>
    <name evidence="1" type="ORF">MOOR_08820</name>
</gene>
<dbReference type="GO" id="GO:0006355">
    <property type="term" value="P:regulation of DNA-templated transcription"/>
    <property type="evidence" value="ECO:0007669"/>
    <property type="project" value="InterPro"/>
</dbReference>
<dbReference type="RefSeq" id="WP_025773056.1">
    <property type="nucleotide sequence ID" value="NZ_CP017237.1"/>
</dbReference>
<dbReference type="Proteomes" id="UP000182743">
    <property type="component" value="Unassembled WGS sequence"/>
</dbReference>
<reference evidence="1 2" key="1">
    <citation type="submission" date="2016-08" db="EMBL/GenBank/DDBJ databases">
        <title>Genome-based comparison of Moorella thermoacetic strains.</title>
        <authorList>
            <person name="Poehlein A."/>
            <person name="Bengelsdorf F.R."/>
            <person name="Esser C."/>
            <person name="Duerre P."/>
            <person name="Daniel R."/>
        </authorList>
    </citation>
    <scope>NUCLEOTIDE SEQUENCE [LARGE SCALE GENOMIC DNA]</scope>
    <source>
        <strain evidence="1 2">DSM 11768</strain>
    </source>
</reference>
<accession>A0A1J5N950</accession>
<evidence type="ECO:0008006" key="3">
    <source>
        <dbReference type="Google" id="ProtNLM"/>
    </source>
</evidence>
<dbReference type="InterPro" id="IPR010985">
    <property type="entry name" value="Ribbon_hlx_hlx"/>
</dbReference>
<evidence type="ECO:0000313" key="2">
    <source>
        <dbReference type="Proteomes" id="UP000182743"/>
    </source>
</evidence>
<comment type="caution">
    <text evidence="1">The sequence shown here is derived from an EMBL/GenBank/DDBJ whole genome shotgun (WGS) entry which is preliminary data.</text>
</comment>
<evidence type="ECO:0000313" key="1">
    <source>
        <dbReference type="EMBL" id="OIQ09498.1"/>
    </source>
</evidence>
<organism evidence="1 2">
    <name type="scientific">Neomoorella thermoacetica</name>
    <name type="common">Clostridium thermoaceticum</name>
    <dbReference type="NCBI Taxonomy" id="1525"/>
    <lineage>
        <taxon>Bacteria</taxon>
        <taxon>Bacillati</taxon>
        <taxon>Bacillota</taxon>
        <taxon>Clostridia</taxon>
        <taxon>Neomoorellales</taxon>
        <taxon>Neomoorellaceae</taxon>
        <taxon>Neomoorella</taxon>
    </lineage>
</organism>
<sequence length="83" mass="9830">MNKVPLQVYLDQRVHERLRQVAKKKKVSKSDLVRKYLYRGLEEDLGREDPALDIIGIGTGKTSDIAQRHDHYLVLRERETWKE</sequence>
<dbReference type="AlphaFoldDB" id="A0A1J5N950"/>
<protein>
    <recommendedName>
        <fullName evidence="3">Ribbon-helix-helix protein CopG domain-containing protein</fullName>
    </recommendedName>
</protein>
<name>A0A1J5N950_NEOTH</name>
<proteinExistence type="predicted"/>
<dbReference type="SUPFAM" id="SSF47598">
    <property type="entry name" value="Ribbon-helix-helix"/>
    <property type="match status" value="1"/>
</dbReference>
<dbReference type="EMBL" id="MIHH01000003">
    <property type="protein sequence ID" value="OIQ09498.1"/>
    <property type="molecule type" value="Genomic_DNA"/>
</dbReference>